<sequence length="330" mass="35614">MSLRVWTTLATRDERDWGHLPPSEERAHAFRAAEVAGLDGVVAPYDLGGEESTVLVGDALRHTRWVHALHEFHVAAFNPVYAAKVAASYQRFTAGRLDWAPLVTAATPSQRRPSSTDAASWYARADEFLTISRGVWNHETFDLEGTYYQVKGGGFREALAGLPFPRVHLTGSDDDALRLSAKHGDVHVFTTAHEVAERGPALQEQARALGRAVELGIRLSLLVRETVGEALGELAAETGASPDLVPLPSGASWWDGFATRGHSSPGGLVGSYAQVADELARLASQGVGTVILDVRPRVEETYRIGEHLLPLVRPASSSTSTPDLETTGVR</sequence>
<dbReference type="InterPro" id="IPR036661">
    <property type="entry name" value="Luciferase-like_sf"/>
</dbReference>
<dbReference type="Pfam" id="PF00296">
    <property type="entry name" value="Bac_luciferase"/>
    <property type="match status" value="1"/>
</dbReference>
<dbReference type="OrthoDB" id="9814695at2"/>
<dbReference type="PANTHER" id="PTHR42847:SF4">
    <property type="entry name" value="ALKANESULFONATE MONOOXYGENASE-RELATED"/>
    <property type="match status" value="1"/>
</dbReference>
<dbReference type="Gene3D" id="3.20.20.30">
    <property type="entry name" value="Luciferase-like domain"/>
    <property type="match status" value="1"/>
</dbReference>
<organism evidence="6 7">
    <name type="scientific">Mumia zhuanghuii</name>
    <dbReference type="NCBI Taxonomy" id="2585211"/>
    <lineage>
        <taxon>Bacteria</taxon>
        <taxon>Bacillati</taxon>
        <taxon>Actinomycetota</taxon>
        <taxon>Actinomycetes</taxon>
        <taxon>Propionibacteriales</taxon>
        <taxon>Nocardioidaceae</taxon>
        <taxon>Mumia</taxon>
    </lineage>
</organism>
<feature type="domain" description="Luciferase-like" evidence="5">
    <location>
        <begin position="27"/>
        <end position="285"/>
    </location>
</feature>
<comment type="caution">
    <text evidence="6">The sequence shown here is derived from an EMBL/GenBank/DDBJ whole genome shotgun (WGS) entry which is preliminary data.</text>
</comment>
<accession>A0A5Q6RRM8</accession>
<dbReference type="AlphaFoldDB" id="A0A5Q6RRM8"/>
<keyword evidence="1" id="KW-0285">Flavoprotein</keyword>
<dbReference type="PANTHER" id="PTHR42847">
    <property type="entry name" value="ALKANESULFONATE MONOOXYGENASE"/>
    <property type="match status" value="1"/>
</dbReference>
<evidence type="ECO:0000313" key="6">
    <source>
        <dbReference type="EMBL" id="KAA1420716.1"/>
    </source>
</evidence>
<dbReference type="RefSeq" id="WP_149770885.1">
    <property type="nucleotide sequence ID" value="NZ_VDFQ02000005.1"/>
</dbReference>
<evidence type="ECO:0000256" key="1">
    <source>
        <dbReference type="ARBA" id="ARBA00022630"/>
    </source>
</evidence>
<evidence type="ECO:0000259" key="5">
    <source>
        <dbReference type="Pfam" id="PF00296"/>
    </source>
</evidence>
<dbReference type="GO" id="GO:0008726">
    <property type="term" value="F:alkanesulfonate monooxygenase activity"/>
    <property type="evidence" value="ECO:0007669"/>
    <property type="project" value="TreeGrafter"/>
</dbReference>
<dbReference type="InterPro" id="IPR050172">
    <property type="entry name" value="SsuD_RutA_monooxygenase"/>
</dbReference>
<keyword evidence="4" id="KW-0503">Monooxygenase</keyword>
<keyword evidence="2" id="KW-0288">FMN</keyword>
<keyword evidence="3" id="KW-0560">Oxidoreductase</keyword>
<dbReference type="InterPro" id="IPR011251">
    <property type="entry name" value="Luciferase-like_dom"/>
</dbReference>
<evidence type="ECO:0000256" key="2">
    <source>
        <dbReference type="ARBA" id="ARBA00022643"/>
    </source>
</evidence>
<dbReference type="Proteomes" id="UP000307768">
    <property type="component" value="Unassembled WGS sequence"/>
</dbReference>
<reference evidence="6 7" key="1">
    <citation type="submission" date="2019-09" db="EMBL/GenBank/DDBJ databases">
        <title>Mumia zhuanghuii sp. nov. isolated from the intestinal contents of plateau pika (Ochotona curzoniae) in the Qinghai-Tibet plateau of China.</title>
        <authorList>
            <person name="Tian Z."/>
        </authorList>
    </citation>
    <scope>NUCLEOTIDE SEQUENCE [LARGE SCALE GENOMIC DNA]</scope>
    <source>
        <strain evidence="7">350</strain>
    </source>
</reference>
<dbReference type="SUPFAM" id="SSF51679">
    <property type="entry name" value="Bacterial luciferase-like"/>
    <property type="match status" value="1"/>
</dbReference>
<evidence type="ECO:0000256" key="4">
    <source>
        <dbReference type="ARBA" id="ARBA00023033"/>
    </source>
</evidence>
<name>A0A5Q6RRM8_9ACTN</name>
<dbReference type="GO" id="GO:0046306">
    <property type="term" value="P:alkanesulfonate catabolic process"/>
    <property type="evidence" value="ECO:0007669"/>
    <property type="project" value="TreeGrafter"/>
</dbReference>
<protein>
    <submittedName>
        <fullName evidence="6">LLM class flavin-dependent oxidoreductase</fullName>
    </submittedName>
</protein>
<evidence type="ECO:0000313" key="7">
    <source>
        <dbReference type="Proteomes" id="UP000307768"/>
    </source>
</evidence>
<evidence type="ECO:0000256" key="3">
    <source>
        <dbReference type="ARBA" id="ARBA00023002"/>
    </source>
</evidence>
<proteinExistence type="predicted"/>
<dbReference type="EMBL" id="VDFQ02000005">
    <property type="protein sequence ID" value="KAA1420716.1"/>
    <property type="molecule type" value="Genomic_DNA"/>
</dbReference>
<gene>
    <name evidence="6" type="ORF">FE697_017415</name>
</gene>